<gene>
    <name evidence="3" type="ORF">EGYM00392_LOCUS27665</name>
</gene>
<name>A0A7S1IM48_9EUGL</name>
<evidence type="ECO:0000256" key="2">
    <source>
        <dbReference type="SAM" id="SignalP"/>
    </source>
</evidence>
<evidence type="ECO:0000313" key="3">
    <source>
        <dbReference type="EMBL" id="CAD9016556.1"/>
    </source>
</evidence>
<proteinExistence type="predicted"/>
<reference evidence="3" key="1">
    <citation type="submission" date="2021-01" db="EMBL/GenBank/DDBJ databases">
        <authorList>
            <person name="Corre E."/>
            <person name="Pelletier E."/>
            <person name="Niang G."/>
            <person name="Scheremetjew M."/>
            <person name="Finn R."/>
            <person name="Kale V."/>
            <person name="Holt S."/>
            <person name="Cochrane G."/>
            <person name="Meng A."/>
            <person name="Brown T."/>
            <person name="Cohen L."/>
        </authorList>
    </citation>
    <scope>NUCLEOTIDE SEQUENCE</scope>
    <source>
        <strain evidence="3">NIES-381</strain>
    </source>
</reference>
<feature type="signal peptide" evidence="2">
    <location>
        <begin position="1"/>
        <end position="21"/>
    </location>
</feature>
<keyword evidence="2" id="KW-0732">Signal</keyword>
<protein>
    <submittedName>
        <fullName evidence="3">Uncharacterized protein</fullName>
    </submittedName>
</protein>
<feature type="compositionally biased region" description="Low complexity" evidence="1">
    <location>
        <begin position="50"/>
        <end position="66"/>
    </location>
</feature>
<dbReference type="EMBL" id="HBGA01073995">
    <property type="protein sequence ID" value="CAD9016556.1"/>
    <property type="molecule type" value="Transcribed_RNA"/>
</dbReference>
<feature type="chain" id="PRO_5031327223" evidence="2">
    <location>
        <begin position="22"/>
        <end position="433"/>
    </location>
</feature>
<evidence type="ECO:0000256" key="1">
    <source>
        <dbReference type="SAM" id="MobiDB-lite"/>
    </source>
</evidence>
<organism evidence="3">
    <name type="scientific">Eutreptiella gymnastica</name>
    <dbReference type="NCBI Taxonomy" id="73025"/>
    <lineage>
        <taxon>Eukaryota</taxon>
        <taxon>Discoba</taxon>
        <taxon>Euglenozoa</taxon>
        <taxon>Euglenida</taxon>
        <taxon>Spirocuta</taxon>
        <taxon>Euglenophyceae</taxon>
        <taxon>Eutreptiales</taxon>
        <taxon>Eutreptiaceae</taxon>
        <taxon>Eutreptiella</taxon>
    </lineage>
</organism>
<sequence>MNIPWLVILLVGLTWLQLIVATATPTPTPTRSHTTTPTTTPLPSSPPTATPTATATPLPSSTPTTTQSVNGTKWEQFACRPCTDCVQAMFSLASSMDTFSIPKLCTALSTLAPVDLSGYTKCEEETCLQTISSSTNTSAVAMQFRGLPNTGASFSLALNTVIGDGTLSAALVAAGAPALVVGTATNGSAYAVGVNLTVTNHPTGAKPPYVNTQPAWEIRAVTNSRLNPSDKVGLPLNGWVSISFPSEIPLGSPADMQVEVDCEPRLNRLGLGYPSLKCTGWTAAQTFSGASIFSVNNGVTLKMDFSGTNLPGNIEDGDTLIVRLREGVNRMPLECTSLAHWMYIVRTGQGDDQIMYFAGNPTDDHCMDLCNSCQEIYDSTYLCHIHDEERGWMEYHRGPWEIPTCQRCSTSGVVSNMWSRRPEEPVTGACSQY</sequence>
<accession>A0A7S1IM48</accession>
<feature type="region of interest" description="Disordered" evidence="1">
    <location>
        <begin position="26"/>
        <end position="69"/>
    </location>
</feature>
<dbReference type="AlphaFoldDB" id="A0A7S1IM48"/>
<feature type="compositionally biased region" description="Low complexity" evidence="1">
    <location>
        <begin position="26"/>
        <end position="42"/>
    </location>
</feature>